<evidence type="ECO:0000256" key="4">
    <source>
        <dbReference type="ARBA" id="ARBA00022692"/>
    </source>
</evidence>
<evidence type="ECO:0000256" key="7">
    <source>
        <dbReference type="RuleBase" id="RU362091"/>
    </source>
</evidence>
<feature type="transmembrane region" description="Helical" evidence="8">
    <location>
        <begin position="643"/>
        <end position="663"/>
    </location>
</feature>
<dbReference type="PROSITE" id="PS50283">
    <property type="entry name" value="NA_SOLUT_SYMP_3"/>
    <property type="match status" value="1"/>
</dbReference>
<evidence type="ECO:0000256" key="5">
    <source>
        <dbReference type="ARBA" id="ARBA00022989"/>
    </source>
</evidence>
<protein>
    <submittedName>
        <fullName evidence="9">Cation acetate symporter</fullName>
    </submittedName>
</protein>
<dbReference type="CDD" id="cd11480">
    <property type="entry name" value="SLC5sbd_u4"/>
    <property type="match status" value="1"/>
</dbReference>
<evidence type="ECO:0000256" key="6">
    <source>
        <dbReference type="ARBA" id="ARBA00023136"/>
    </source>
</evidence>
<comment type="caution">
    <text evidence="9">The sequence shown here is derived from an EMBL/GenBank/DDBJ whole genome shotgun (WGS) entry which is preliminary data.</text>
</comment>
<name>A0A229FYI3_9BURK</name>
<dbReference type="InterPro" id="IPR050277">
    <property type="entry name" value="Sodium:Solute_Symporter"/>
</dbReference>
<evidence type="ECO:0000256" key="1">
    <source>
        <dbReference type="ARBA" id="ARBA00004141"/>
    </source>
</evidence>
<dbReference type="InterPro" id="IPR001734">
    <property type="entry name" value="Na/solute_symporter"/>
</dbReference>
<reference evidence="9 10" key="1">
    <citation type="submission" date="2017-06" db="EMBL/GenBank/DDBJ databases">
        <title>Reclassification of a Polynucleobacter cosmopolitanus strain isolated from tropical Lake Victoria as Polynucleobacter victoriensis comb. nov.</title>
        <authorList>
            <person name="Hahn M.W."/>
        </authorList>
    </citation>
    <scope>NUCLEOTIDE SEQUENCE [LARGE SCALE GENOMIC DNA]</scope>
    <source>
        <strain evidence="9 10">MWH-MoIso2</strain>
    </source>
</reference>
<dbReference type="GO" id="GO:0005886">
    <property type="term" value="C:plasma membrane"/>
    <property type="evidence" value="ECO:0007669"/>
    <property type="project" value="TreeGrafter"/>
</dbReference>
<feature type="transmembrane region" description="Helical" evidence="8">
    <location>
        <begin position="498"/>
        <end position="527"/>
    </location>
</feature>
<accession>A0A229FYI3</accession>
<dbReference type="Pfam" id="PF00474">
    <property type="entry name" value="SSF"/>
    <property type="match status" value="2"/>
</dbReference>
<dbReference type="NCBIfam" id="TIGR03648">
    <property type="entry name" value="Na_symport_lg"/>
    <property type="match status" value="1"/>
</dbReference>
<dbReference type="InterPro" id="IPR019899">
    <property type="entry name" value="Na/solute_symporter_VC_2705"/>
</dbReference>
<feature type="transmembrane region" description="Helical" evidence="8">
    <location>
        <begin position="187"/>
        <end position="208"/>
    </location>
</feature>
<dbReference type="PANTHER" id="PTHR48086:SF5">
    <property type="entry name" value="NA(+):SOLUTE SYMPORTER (SSF FAMILY)"/>
    <property type="match status" value="1"/>
</dbReference>
<dbReference type="AlphaFoldDB" id="A0A229FYI3"/>
<comment type="similarity">
    <text evidence="2 7">Belongs to the sodium:solute symporter (SSF) (TC 2.A.21) family.</text>
</comment>
<dbReference type="GO" id="GO:0022857">
    <property type="term" value="F:transmembrane transporter activity"/>
    <property type="evidence" value="ECO:0007669"/>
    <property type="project" value="InterPro"/>
</dbReference>
<keyword evidence="3" id="KW-0813">Transport</keyword>
<keyword evidence="4 8" id="KW-0812">Transmembrane</keyword>
<evidence type="ECO:0000256" key="8">
    <source>
        <dbReference type="SAM" id="Phobius"/>
    </source>
</evidence>
<feature type="transmembrane region" description="Helical" evidence="8">
    <location>
        <begin position="411"/>
        <end position="432"/>
    </location>
</feature>
<feature type="transmembrane region" description="Helical" evidence="8">
    <location>
        <begin position="157"/>
        <end position="175"/>
    </location>
</feature>
<proteinExistence type="inferred from homology"/>
<evidence type="ECO:0000313" key="9">
    <source>
        <dbReference type="EMBL" id="OXL16499.1"/>
    </source>
</evidence>
<gene>
    <name evidence="9" type="ORF">AOC33_05450</name>
</gene>
<feature type="transmembrane region" description="Helical" evidence="8">
    <location>
        <begin position="548"/>
        <end position="565"/>
    </location>
</feature>
<dbReference type="RefSeq" id="WP_089515526.1">
    <property type="nucleotide sequence ID" value="NZ_NJGG01000001.1"/>
</dbReference>
<feature type="transmembrane region" description="Helical" evidence="8">
    <location>
        <begin position="377"/>
        <end position="399"/>
    </location>
</feature>
<dbReference type="PROSITE" id="PS00018">
    <property type="entry name" value="EF_HAND_1"/>
    <property type="match status" value="1"/>
</dbReference>
<dbReference type="Gene3D" id="1.20.1730.10">
    <property type="entry name" value="Sodium/glucose cotransporter"/>
    <property type="match status" value="1"/>
</dbReference>
<keyword evidence="5 8" id="KW-1133">Transmembrane helix</keyword>
<feature type="transmembrane region" description="Helical" evidence="8">
    <location>
        <begin position="108"/>
        <end position="130"/>
    </location>
</feature>
<keyword evidence="6 8" id="KW-0472">Membrane</keyword>
<organism evidence="9 10">
    <name type="scientific">Polynucleobacter cosmopolitanus</name>
    <dbReference type="NCBI Taxonomy" id="351345"/>
    <lineage>
        <taxon>Bacteria</taxon>
        <taxon>Pseudomonadati</taxon>
        <taxon>Pseudomonadota</taxon>
        <taxon>Betaproteobacteria</taxon>
        <taxon>Burkholderiales</taxon>
        <taxon>Burkholderiaceae</taxon>
        <taxon>Polynucleobacter</taxon>
    </lineage>
</organism>
<feature type="transmembrane region" description="Helical" evidence="8">
    <location>
        <begin position="220"/>
        <end position="239"/>
    </location>
</feature>
<evidence type="ECO:0000256" key="2">
    <source>
        <dbReference type="ARBA" id="ARBA00006434"/>
    </source>
</evidence>
<dbReference type="Proteomes" id="UP000215188">
    <property type="component" value="Unassembled WGS sequence"/>
</dbReference>
<feature type="transmembrane region" description="Helical" evidence="8">
    <location>
        <begin position="12"/>
        <end position="34"/>
    </location>
</feature>
<feature type="transmembrane region" description="Helical" evidence="8">
    <location>
        <begin position="40"/>
        <end position="59"/>
    </location>
</feature>
<feature type="transmembrane region" description="Helical" evidence="8">
    <location>
        <begin position="571"/>
        <end position="595"/>
    </location>
</feature>
<sequence length="685" mass="75137">MEIRSESKKIGFYYLLFTAGFLLFVYFLGLLEVATGSGMWLGYVFLFVTIAIYASIGLISRTSDISDYYVAGRKIPAIFNGMATAADWMSAATFIGLVGILFSSGYKGLAFIVGWTGGFCLVAMLIAPYIRKFGSYTIPDFLAIRYSQGKEGGSKSVRVVAVGATIICSFVYLVAQIQGVGLIVNRFIGVEFGVGIFFGLAGILVCSFLGGMRAVTWTQVAQYIIFMIALLLPLSMISYKKHNSIFPQASYGKVLEEIEFHEKDFEVTAEENKVREYYSKQAMLLDKKIKALPDSYFEGKKEAEKNLQEARTSQIPLKELKALEKRFNEFPRDPGSAYELWQTQKKDAQLKSQTAIPSMDPASSKGVGDSSLDQLNFVLLIFCLMFGTASLPHILTRYYTTTSVSATRYSVFWTLLFVAIFYLSVPALAAMLKLELFKNLVGISYTELPNWVLNWRKLDPPVLSIIDINGDGFVQWAELSISPDMIILAAPEIAGLPYVISGLVAAGALAAALSTADGLLLTIANAISHDVYYHLVNKSASHQRRVTVAKIVLLGVALFAAYVTSLRPGDILFLVGAAFSLAASSFFAVLILAVFSKRINQWGAIAGMLTGFFVSGTYIALNYPFVSRLTGVFGERWFGIDPIASGAFGIPASFVAAFLVSYITKENPPVINRLVDYLREARSSV</sequence>
<keyword evidence="10" id="KW-1185">Reference proteome</keyword>
<comment type="subcellular location">
    <subcellularLocation>
        <location evidence="1">Membrane</location>
        <topology evidence="1">Multi-pass membrane protein</topology>
    </subcellularLocation>
</comment>
<evidence type="ECO:0000256" key="3">
    <source>
        <dbReference type="ARBA" id="ARBA00022448"/>
    </source>
</evidence>
<dbReference type="OrthoDB" id="9764416at2"/>
<dbReference type="EMBL" id="NJGG01000001">
    <property type="protein sequence ID" value="OXL16499.1"/>
    <property type="molecule type" value="Genomic_DNA"/>
</dbReference>
<evidence type="ECO:0000313" key="10">
    <source>
        <dbReference type="Proteomes" id="UP000215188"/>
    </source>
</evidence>
<dbReference type="InterPro" id="IPR038377">
    <property type="entry name" value="Na/Glc_symporter_sf"/>
</dbReference>
<dbReference type="PANTHER" id="PTHR48086">
    <property type="entry name" value="SODIUM/PROLINE SYMPORTER-RELATED"/>
    <property type="match status" value="1"/>
</dbReference>
<dbReference type="InterPro" id="IPR018247">
    <property type="entry name" value="EF_Hand_1_Ca_BS"/>
</dbReference>
<feature type="transmembrane region" description="Helical" evidence="8">
    <location>
        <begin position="79"/>
        <end position="102"/>
    </location>
</feature>
<feature type="transmembrane region" description="Helical" evidence="8">
    <location>
        <begin position="602"/>
        <end position="623"/>
    </location>
</feature>